<protein>
    <recommendedName>
        <fullName evidence="4">HIT domain-containing protein</fullName>
    </recommendedName>
</protein>
<dbReference type="Gene3D" id="3.30.428.10">
    <property type="entry name" value="HIT-like"/>
    <property type="match status" value="1"/>
</dbReference>
<dbReference type="SUPFAM" id="SSF54197">
    <property type="entry name" value="HIT-like"/>
    <property type="match status" value="1"/>
</dbReference>
<accession>A0A2U3DA09</accession>
<comment type="caution">
    <text evidence="5">The sequence shown here is derived from an EMBL/GenBank/DDBJ whole genome shotgun (WGS) entry which is preliminary data.</text>
</comment>
<dbReference type="PROSITE" id="PS00892">
    <property type="entry name" value="HIT_1"/>
    <property type="match status" value="1"/>
</dbReference>
<reference evidence="5 6" key="1">
    <citation type="submission" date="2016-11" db="EMBL/GenBank/DDBJ databases">
        <title>Comparative genomics of Acidibacillus ferroxidans species.</title>
        <authorList>
            <person name="Oliveira G."/>
            <person name="Nunes G."/>
            <person name="Oliveira R."/>
            <person name="Araujo F."/>
            <person name="Salim A."/>
            <person name="Scholte L."/>
            <person name="Morais D."/>
            <person name="Nancucheo I."/>
            <person name="Johnson D.B."/>
            <person name="Grail B."/>
            <person name="Bittencourt J."/>
            <person name="Valadares R."/>
        </authorList>
    </citation>
    <scope>NUCLEOTIDE SEQUENCE [LARGE SCALE GENOMIC DNA]</scope>
    <source>
        <strain evidence="5 6">Y002</strain>
    </source>
</reference>
<name>A0A2U3DA09_SULT2</name>
<evidence type="ECO:0000256" key="1">
    <source>
        <dbReference type="PIRSR" id="PIRSR601310-1"/>
    </source>
</evidence>
<dbReference type="AlphaFoldDB" id="A0A2U3DA09"/>
<dbReference type="GO" id="GO:0003824">
    <property type="term" value="F:catalytic activity"/>
    <property type="evidence" value="ECO:0007669"/>
    <property type="project" value="InterPro"/>
</dbReference>
<dbReference type="RefSeq" id="WP_109430176.1">
    <property type="nucleotide sequence ID" value="NZ_MPDK01000006.1"/>
</dbReference>
<dbReference type="InterPro" id="IPR052908">
    <property type="entry name" value="AP-4-A_phosphorylase"/>
</dbReference>
<keyword evidence="6" id="KW-1185">Reference proteome</keyword>
<feature type="active site" description="Tele-AMP-histidine intermediate" evidence="1">
    <location>
        <position position="94"/>
    </location>
</feature>
<proteinExistence type="predicted"/>
<dbReference type="Pfam" id="PF01230">
    <property type="entry name" value="HIT"/>
    <property type="match status" value="1"/>
</dbReference>
<dbReference type="InterPro" id="IPR011146">
    <property type="entry name" value="HIT-like"/>
</dbReference>
<dbReference type="PRINTS" id="PR00332">
    <property type="entry name" value="HISTRIAD"/>
</dbReference>
<dbReference type="InterPro" id="IPR019808">
    <property type="entry name" value="Histidine_triad_CS"/>
</dbReference>
<dbReference type="EMBL" id="MPDK01000006">
    <property type="protein sequence ID" value="PWI58124.1"/>
    <property type="molecule type" value="Genomic_DNA"/>
</dbReference>
<sequence>MNRCPFCAGDLEVIMHNDVAYAIYDKYPVSQGHLLVIPKRHVASYFETTREEKLALWGLLEDCKEFLDKSYHPDGYNVGINIGQTAGQTVPHLHIHLIPRYVGDMEDPRGGVRGVIPDKQKYGIL</sequence>
<organism evidence="5 6">
    <name type="scientific">Sulfoacidibacillus thermotolerans</name>
    <name type="common">Acidibacillus sulfuroxidans</name>
    <dbReference type="NCBI Taxonomy" id="1765684"/>
    <lineage>
        <taxon>Bacteria</taxon>
        <taxon>Bacillati</taxon>
        <taxon>Bacillota</taxon>
        <taxon>Bacilli</taxon>
        <taxon>Bacillales</taxon>
        <taxon>Alicyclobacillaceae</taxon>
        <taxon>Sulfoacidibacillus</taxon>
    </lineage>
</organism>
<dbReference type="InterPro" id="IPR036265">
    <property type="entry name" value="HIT-like_sf"/>
</dbReference>
<evidence type="ECO:0000313" key="6">
    <source>
        <dbReference type="Proteomes" id="UP000245380"/>
    </source>
</evidence>
<dbReference type="InterPro" id="IPR001310">
    <property type="entry name" value="Histidine_triad_HIT"/>
</dbReference>
<dbReference type="PANTHER" id="PTHR42997">
    <property type="entry name" value="HIT FAMILY HYDROLASE"/>
    <property type="match status" value="1"/>
</dbReference>
<feature type="domain" description="HIT" evidence="4">
    <location>
        <begin position="2"/>
        <end position="107"/>
    </location>
</feature>
<dbReference type="PROSITE" id="PS51084">
    <property type="entry name" value="HIT_2"/>
    <property type="match status" value="1"/>
</dbReference>
<evidence type="ECO:0000259" key="4">
    <source>
        <dbReference type="PROSITE" id="PS51084"/>
    </source>
</evidence>
<evidence type="ECO:0000256" key="3">
    <source>
        <dbReference type="PROSITE-ProRule" id="PRU00464"/>
    </source>
</evidence>
<dbReference type="OrthoDB" id="9784774at2"/>
<feature type="short sequence motif" description="Histidine triad motif" evidence="2 3">
    <location>
        <begin position="92"/>
        <end position="96"/>
    </location>
</feature>
<dbReference type="PANTHER" id="PTHR42997:SF1">
    <property type="entry name" value="AP-4-A PHOSPHORYLASE"/>
    <property type="match status" value="1"/>
</dbReference>
<evidence type="ECO:0000256" key="2">
    <source>
        <dbReference type="PIRSR" id="PIRSR601310-3"/>
    </source>
</evidence>
<dbReference type="Proteomes" id="UP000245380">
    <property type="component" value="Unassembled WGS sequence"/>
</dbReference>
<evidence type="ECO:0000313" key="5">
    <source>
        <dbReference type="EMBL" id="PWI58124.1"/>
    </source>
</evidence>
<gene>
    <name evidence="5" type="ORF">BM613_05550</name>
</gene>